<gene>
    <name evidence="2" type="ORF">ACFQZ8_19815</name>
</gene>
<dbReference type="Proteomes" id="UP001597053">
    <property type="component" value="Unassembled WGS sequence"/>
</dbReference>
<reference evidence="3" key="1">
    <citation type="journal article" date="2019" name="Int. J. Syst. Evol. Microbiol.">
        <title>The Global Catalogue of Microorganisms (GCM) 10K type strain sequencing project: providing services to taxonomists for standard genome sequencing and annotation.</title>
        <authorList>
            <consortium name="The Broad Institute Genomics Platform"/>
            <consortium name="The Broad Institute Genome Sequencing Center for Infectious Disease"/>
            <person name="Wu L."/>
            <person name="Ma J."/>
        </authorList>
    </citation>
    <scope>NUCLEOTIDE SEQUENCE [LARGE SCALE GENOMIC DNA]</scope>
    <source>
        <strain evidence="3">JCM 32148</strain>
    </source>
</reference>
<accession>A0ABW3A5I3</accession>
<protein>
    <submittedName>
        <fullName evidence="2">Uncharacterized protein</fullName>
    </submittedName>
</protein>
<keyword evidence="3" id="KW-1185">Reference proteome</keyword>
<feature type="compositionally biased region" description="Low complexity" evidence="1">
    <location>
        <begin position="23"/>
        <end position="46"/>
    </location>
</feature>
<sequence length="153" mass="16114">LLAALFAALLAGCQAPGTESGDPATNEPAPSTTTAPTPSTSPSPVTAANTVEVCQAVDRLIIAASRKISADSAAATERELTGEQITAQLRRTLAKLADQMRGEARRAQDREIRTLVTSTADRIDRGSRAARPTAWLDDTFTGIPAVLMRDCRP</sequence>
<feature type="region of interest" description="Disordered" evidence="1">
    <location>
        <begin position="16"/>
        <end position="46"/>
    </location>
</feature>
<evidence type="ECO:0000313" key="2">
    <source>
        <dbReference type="EMBL" id="MFD0786152.1"/>
    </source>
</evidence>
<organism evidence="2 3">
    <name type="scientific">Micromonospora azadirachtae</name>
    <dbReference type="NCBI Taxonomy" id="1970735"/>
    <lineage>
        <taxon>Bacteria</taxon>
        <taxon>Bacillati</taxon>
        <taxon>Actinomycetota</taxon>
        <taxon>Actinomycetes</taxon>
        <taxon>Micromonosporales</taxon>
        <taxon>Micromonosporaceae</taxon>
        <taxon>Micromonospora</taxon>
    </lineage>
</organism>
<proteinExistence type="predicted"/>
<dbReference type="EMBL" id="JBHTHM010001184">
    <property type="protein sequence ID" value="MFD0786152.1"/>
    <property type="molecule type" value="Genomic_DNA"/>
</dbReference>
<evidence type="ECO:0000256" key="1">
    <source>
        <dbReference type="SAM" id="MobiDB-lite"/>
    </source>
</evidence>
<comment type="caution">
    <text evidence="2">The sequence shown here is derived from an EMBL/GenBank/DDBJ whole genome shotgun (WGS) entry which is preliminary data.</text>
</comment>
<feature type="non-terminal residue" evidence="2">
    <location>
        <position position="1"/>
    </location>
</feature>
<evidence type="ECO:0000313" key="3">
    <source>
        <dbReference type="Proteomes" id="UP001597053"/>
    </source>
</evidence>
<name>A0ABW3A5I3_9ACTN</name>